<dbReference type="SFLD" id="SFLDS00003">
    <property type="entry name" value="Haloacid_Dehalogenase"/>
    <property type="match status" value="1"/>
</dbReference>
<evidence type="ECO:0000259" key="24">
    <source>
        <dbReference type="SMART" id="SM00831"/>
    </source>
</evidence>
<dbReference type="Gene3D" id="3.40.1110.10">
    <property type="entry name" value="Calcium-transporting ATPase, cytoplasmic domain N"/>
    <property type="match status" value="1"/>
</dbReference>
<dbReference type="InterPro" id="IPR008250">
    <property type="entry name" value="ATPase_P-typ_transduc_dom_A_sf"/>
</dbReference>
<dbReference type="Proteomes" id="UP000000314">
    <property type="component" value="Chromosome 1"/>
</dbReference>
<feature type="transmembrane region" description="Helical" evidence="23">
    <location>
        <begin position="989"/>
        <end position="1010"/>
    </location>
</feature>
<dbReference type="Pfam" id="PF00690">
    <property type="entry name" value="Cation_ATPase_N"/>
    <property type="match status" value="1"/>
</dbReference>
<evidence type="ECO:0000256" key="22">
    <source>
        <dbReference type="SAM" id="MobiDB-lite"/>
    </source>
</evidence>
<keyword evidence="17" id="KW-0739">Sodium transport</keyword>
<comment type="cofactor">
    <cofactor evidence="1">
        <name>Mg(2+)</name>
        <dbReference type="ChEBI" id="CHEBI:18420"/>
    </cofactor>
</comment>
<evidence type="ECO:0000256" key="2">
    <source>
        <dbReference type="ARBA" id="ARBA00004651"/>
    </source>
</evidence>
<comment type="catalytic activity">
    <reaction evidence="21">
        <text>Na(+)(in) + ATP + H2O = Na(+)(out) + ADP + phosphate + H(+)</text>
        <dbReference type="Rhea" id="RHEA:14633"/>
        <dbReference type="ChEBI" id="CHEBI:15377"/>
        <dbReference type="ChEBI" id="CHEBI:15378"/>
        <dbReference type="ChEBI" id="CHEBI:29101"/>
        <dbReference type="ChEBI" id="CHEBI:30616"/>
        <dbReference type="ChEBI" id="CHEBI:43474"/>
        <dbReference type="ChEBI" id="CHEBI:456216"/>
        <dbReference type="EC" id="7.2.2.3"/>
    </reaction>
    <physiologicalReaction direction="left-to-right" evidence="21">
        <dbReference type="Rhea" id="RHEA:14634"/>
    </physiologicalReaction>
</comment>
<evidence type="ECO:0000256" key="19">
    <source>
        <dbReference type="ARBA" id="ARBA00035029"/>
    </source>
</evidence>
<keyword evidence="26" id="KW-1185">Reference proteome</keyword>
<dbReference type="InterPro" id="IPR023298">
    <property type="entry name" value="ATPase_P-typ_TM_dom_sf"/>
</dbReference>
<gene>
    <name evidence="25" type="ordered locus">PAS_chr1-1_0428</name>
</gene>
<dbReference type="GeneID" id="8196558"/>
<dbReference type="Pfam" id="PF00689">
    <property type="entry name" value="Cation_ATPase_C"/>
    <property type="match status" value="1"/>
</dbReference>
<dbReference type="HOGENOM" id="CLU_002360_3_3_1"/>
<evidence type="ECO:0000313" key="25">
    <source>
        <dbReference type="EMBL" id="CAY67806.1"/>
    </source>
</evidence>
<dbReference type="NCBIfam" id="TIGR01494">
    <property type="entry name" value="ATPase_P-type"/>
    <property type="match status" value="3"/>
</dbReference>
<feature type="transmembrane region" description="Helical" evidence="23">
    <location>
        <begin position="883"/>
        <end position="911"/>
    </location>
</feature>
<dbReference type="SMR" id="C4QX33"/>
<dbReference type="SUPFAM" id="SSF81653">
    <property type="entry name" value="Calcium ATPase, transduction domain A"/>
    <property type="match status" value="1"/>
</dbReference>
<dbReference type="Gene3D" id="1.20.1110.10">
    <property type="entry name" value="Calcium-transporting ATPase, transmembrane domain"/>
    <property type="match status" value="2"/>
</dbReference>
<dbReference type="InterPro" id="IPR036412">
    <property type="entry name" value="HAD-like_sf"/>
</dbReference>
<feature type="transmembrane region" description="Helical" evidence="23">
    <location>
        <begin position="91"/>
        <end position="109"/>
    </location>
</feature>
<evidence type="ECO:0000256" key="6">
    <source>
        <dbReference type="ARBA" id="ARBA00022692"/>
    </source>
</evidence>
<organism evidence="25 26">
    <name type="scientific">Komagataella phaffii (strain GS115 / ATCC 20864)</name>
    <name type="common">Yeast</name>
    <name type="synonym">Pichia pastoris</name>
    <dbReference type="NCBI Taxonomy" id="644223"/>
    <lineage>
        <taxon>Eukaryota</taxon>
        <taxon>Fungi</taxon>
        <taxon>Dikarya</taxon>
        <taxon>Ascomycota</taxon>
        <taxon>Saccharomycotina</taxon>
        <taxon>Pichiomycetes</taxon>
        <taxon>Pichiales</taxon>
        <taxon>Pichiaceae</taxon>
        <taxon>Komagataella</taxon>
    </lineage>
</organism>
<dbReference type="InterPro" id="IPR018303">
    <property type="entry name" value="ATPase_P-typ_P_site"/>
</dbReference>
<dbReference type="AlphaFoldDB" id="C4QX33"/>
<feature type="transmembrane region" description="Helical" evidence="23">
    <location>
        <begin position="940"/>
        <end position="960"/>
    </location>
</feature>
<dbReference type="Pfam" id="PF13246">
    <property type="entry name" value="Cation_ATPase"/>
    <property type="match status" value="1"/>
</dbReference>
<evidence type="ECO:0000256" key="7">
    <source>
        <dbReference type="ARBA" id="ARBA00022723"/>
    </source>
</evidence>
<dbReference type="EMBL" id="FN392319">
    <property type="protein sequence ID" value="CAY67806.1"/>
    <property type="molecule type" value="Genomic_DNA"/>
</dbReference>
<dbReference type="InterPro" id="IPR044492">
    <property type="entry name" value="P_typ_ATPase_HD_dom"/>
</dbReference>
<dbReference type="PRINTS" id="PR00119">
    <property type="entry name" value="CATATPASE"/>
</dbReference>
<dbReference type="Pfam" id="PF00122">
    <property type="entry name" value="E1-E2_ATPase"/>
    <property type="match status" value="1"/>
</dbReference>
<dbReference type="GO" id="GO:0006813">
    <property type="term" value="P:potassium ion transport"/>
    <property type="evidence" value="ECO:0007669"/>
    <property type="project" value="UniProtKB-KW"/>
</dbReference>
<dbReference type="SFLD" id="SFLDG00002">
    <property type="entry name" value="C1.7:_P-type_atpase_like"/>
    <property type="match status" value="1"/>
</dbReference>
<keyword evidence="14" id="KW-0915">Sodium</keyword>
<dbReference type="FunFam" id="3.40.50.1000:FF:000047">
    <property type="entry name" value="Sodium P-type ATPase"/>
    <property type="match status" value="1"/>
</dbReference>
<feature type="transmembrane region" description="Helical" evidence="23">
    <location>
        <begin position="313"/>
        <end position="334"/>
    </location>
</feature>
<dbReference type="InterPro" id="IPR006414">
    <property type="entry name" value="P-type_ATPase_IID"/>
</dbReference>
<proteinExistence type="inferred from homology"/>
<dbReference type="STRING" id="644223.C4QX33"/>
<dbReference type="OMA" id="NGQEYSM"/>
<dbReference type="FunFam" id="2.70.150.10:FF:000016">
    <property type="entry name" value="Calcium-transporting P-type ATPase putative"/>
    <property type="match status" value="1"/>
</dbReference>
<dbReference type="KEGG" id="ppa:PAS_chr1-1_0428"/>
<evidence type="ECO:0000256" key="13">
    <source>
        <dbReference type="ARBA" id="ARBA00022989"/>
    </source>
</evidence>
<evidence type="ECO:0000256" key="15">
    <source>
        <dbReference type="ARBA" id="ARBA00023065"/>
    </source>
</evidence>
<accession>C4QX33</accession>
<keyword evidence="5" id="KW-0633">Potassium transport</keyword>
<evidence type="ECO:0000256" key="10">
    <source>
        <dbReference type="ARBA" id="ARBA00022842"/>
    </source>
</evidence>
<feature type="compositionally biased region" description="Basic and acidic residues" evidence="22">
    <location>
        <begin position="1"/>
        <end position="20"/>
    </location>
</feature>
<dbReference type="InterPro" id="IPR004014">
    <property type="entry name" value="ATPase_P-typ_cation-transptr_N"/>
</dbReference>
<keyword evidence="6 23" id="KW-0812">Transmembrane</keyword>
<dbReference type="OrthoDB" id="3352408at2759"/>
<comment type="subcellular location">
    <subcellularLocation>
        <location evidence="2">Cell membrane</location>
        <topology evidence="2">Multi-pass membrane protein</topology>
    </subcellularLocation>
</comment>
<dbReference type="SMART" id="SM00831">
    <property type="entry name" value="Cation_ATPase_N"/>
    <property type="match status" value="1"/>
</dbReference>
<dbReference type="GO" id="GO:0046872">
    <property type="term" value="F:metal ion binding"/>
    <property type="evidence" value="ECO:0007669"/>
    <property type="project" value="UniProtKB-KW"/>
</dbReference>
<comment type="catalytic activity">
    <reaction evidence="20">
        <text>K(+)(in) + ATP + H2O = K(+)(out) + ADP + phosphate + H(+)</text>
        <dbReference type="Rhea" id="RHEA:75815"/>
        <dbReference type="ChEBI" id="CHEBI:15377"/>
        <dbReference type="ChEBI" id="CHEBI:15378"/>
        <dbReference type="ChEBI" id="CHEBI:29103"/>
        <dbReference type="ChEBI" id="CHEBI:30616"/>
        <dbReference type="ChEBI" id="CHEBI:43474"/>
        <dbReference type="ChEBI" id="CHEBI:456216"/>
    </reaction>
</comment>
<keyword evidence="10" id="KW-0460">Magnesium</keyword>
<evidence type="ECO:0000256" key="23">
    <source>
        <dbReference type="SAM" id="Phobius"/>
    </source>
</evidence>
<feature type="transmembrane region" description="Helical" evidence="23">
    <location>
        <begin position="340"/>
        <end position="366"/>
    </location>
</feature>
<dbReference type="EC" id="7.2.2.3" evidence="19"/>
<feature type="transmembrane region" description="Helical" evidence="23">
    <location>
        <begin position="115"/>
        <end position="134"/>
    </location>
</feature>
<keyword evidence="4" id="KW-1003">Cell membrane</keyword>
<keyword evidence="13 23" id="KW-1133">Transmembrane helix</keyword>
<evidence type="ECO:0000256" key="11">
    <source>
        <dbReference type="ARBA" id="ARBA00022958"/>
    </source>
</evidence>
<dbReference type="FunFam" id="1.20.1110.10:FF:000015">
    <property type="entry name" value="Sodium ion P-type ATPase"/>
    <property type="match status" value="1"/>
</dbReference>
<dbReference type="GO" id="GO:0030003">
    <property type="term" value="P:intracellular monoatomic cation homeostasis"/>
    <property type="evidence" value="ECO:0007669"/>
    <property type="project" value="UniProtKB-ARBA"/>
</dbReference>
<dbReference type="FunFam" id="3.40.1110.10:FF:000039">
    <property type="entry name" value="Sodium P-type ATPase"/>
    <property type="match status" value="1"/>
</dbReference>
<dbReference type="SUPFAM" id="SSF56784">
    <property type="entry name" value="HAD-like"/>
    <property type="match status" value="1"/>
</dbReference>
<evidence type="ECO:0000256" key="18">
    <source>
        <dbReference type="ARBA" id="ARBA00035017"/>
    </source>
</evidence>
<keyword evidence="8" id="KW-0547">Nucleotide-binding</keyword>
<evidence type="ECO:0000256" key="12">
    <source>
        <dbReference type="ARBA" id="ARBA00022967"/>
    </source>
</evidence>
<evidence type="ECO:0000256" key="9">
    <source>
        <dbReference type="ARBA" id="ARBA00022840"/>
    </source>
</evidence>
<name>C4QX33_KOMPG</name>
<sequence>MSMENQRLDNSSDEKEKSHSEYVNSVHSASISDSDFEPYKMTADQVVQYFQTDINHGLSSAVAKEHLAKYGPNTLGEGTKISITKIVAHQTCNAMILVLIISMIIALAIQDWISGGVIGFVVLLNVVVGSIQEFKAEQTMGSLRSLSSPTARVIRDGNDQTIPSEEVVPGDIVIVKVGDTIPADMRLFNAMNFETDEALLTGEAMPVVKSPHDVYKQVVPVGDRLNLAYSSSNVTKGRAQGIVVFTALETEIGKIAKSLSNKTSKVRTVSKDDQGNANAFAYLRAGFGTIKDNVLSFLGLTVGTPLQKRLSKLAIFLFCIAVVFAIVVMASQSFEVNKQVAIYAICVALSMIPSSLVVVLTITMAVGAKIMISRNVIVRKLDSLEALGAVNDICSDKTGTLTQGRMIAKNVWVPAVGTFAVVDSTDPFNPTLGKVEFIPKSPVQILEDDENLFQVYDKFEDGSVQKELFHKWLFTATLANIAKVFEEKNDNGEVVWKSHGDPTEIAIQVFTTRLGYSRDDLSYDSPDSPYEHLAEFPFDSSIKRMTAIYSERKSGKHTIYTKGAVERVLGCCNKIYQTDGTTRPLTDEDHKNIEEQMNAFSSQGLRVLSFAQRHPEPEDHWNNVDRAVVESDLTFLGLIGIYDPPRQETAPSVKMCHKAGINVRMATGDHPSTARAIAQEVGILPHNLYHYAPEVVKVMVMTATEFDALTDDEVDALPVLPLVIARCAPQTKVRLIDALHRRKKFCAMTGDGVNDSPSLKKSDVGIAMGMNGSDVAKDASDIVLSDDNFASILNAVEEGRRMGDNIQKFVLQLLAVNVAQALYLMVGLVFMDEAGFSVFPLTPVEVLWVIVVTSCFPAMGLGMEKASVDIMEKPPKDPKDNVFTWEILCDMLVYGIIMAICCMGPFLIVVYGDGNASGEPRLGVDCNDAYSSSCDAVFRARSSCFAVMTWCALILAWEVIDLRRSLFRMHPDSETPYTQFFKDVWDNQLLFWSVCLGFITLIPTIYIPVINTKVFLHKGISWEWGVSIGFALVFWIGAEGWKWVKRIYYRRKDEKARNPEYDLERNDPFAQYASFSRTNTMDNQKKLFG</sequence>
<dbReference type="GO" id="GO:0008554">
    <property type="term" value="F:P-type sodium transporter activity"/>
    <property type="evidence" value="ECO:0007669"/>
    <property type="project" value="UniProtKB-EC"/>
</dbReference>
<evidence type="ECO:0000256" key="21">
    <source>
        <dbReference type="ARBA" id="ARBA00049499"/>
    </source>
</evidence>
<dbReference type="FunCoup" id="C4QX33">
    <property type="interactions" value="57"/>
</dbReference>
<dbReference type="GO" id="GO:0005886">
    <property type="term" value="C:plasma membrane"/>
    <property type="evidence" value="ECO:0007669"/>
    <property type="project" value="UniProtKB-SubCell"/>
</dbReference>
<dbReference type="PROSITE" id="PS00154">
    <property type="entry name" value="ATPASE_E1_E2"/>
    <property type="match status" value="1"/>
</dbReference>
<evidence type="ECO:0000256" key="5">
    <source>
        <dbReference type="ARBA" id="ARBA00022538"/>
    </source>
</evidence>
<dbReference type="eggNOG" id="KOG0202">
    <property type="taxonomic scope" value="Eukaryota"/>
</dbReference>
<dbReference type="InterPro" id="IPR023214">
    <property type="entry name" value="HAD_sf"/>
</dbReference>
<evidence type="ECO:0000256" key="3">
    <source>
        <dbReference type="ARBA" id="ARBA00022448"/>
    </source>
</evidence>
<dbReference type="PANTHER" id="PTHR42861">
    <property type="entry name" value="CALCIUM-TRANSPORTING ATPASE"/>
    <property type="match status" value="1"/>
</dbReference>
<dbReference type="InterPro" id="IPR023299">
    <property type="entry name" value="ATPase_P-typ_cyto_dom_N"/>
</dbReference>
<comment type="similarity">
    <text evidence="18">Belongs to the cation transport ATPase (P-type) (TC 3.A.3) family. Type IID subfamily.</text>
</comment>
<evidence type="ECO:0000256" key="8">
    <source>
        <dbReference type="ARBA" id="ARBA00022741"/>
    </source>
</evidence>
<evidence type="ECO:0000256" key="1">
    <source>
        <dbReference type="ARBA" id="ARBA00001946"/>
    </source>
</evidence>
<dbReference type="InterPro" id="IPR006068">
    <property type="entry name" value="ATPase_P-typ_cation-transptr_C"/>
</dbReference>
<dbReference type="SUPFAM" id="SSF81660">
    <property type="entry name" value="Metal cation-transporting ATPase, ATP-binding domain N"/>
    <property type="match status" value="1"/>
</dbReference>
<feature type="region of interest" description="Disordered" evidence="22">
    <location>
        <begin position="1"/>
        <end position="24"/>
    </location>
</feature>
<keyword evidence="16 23" id="KW-0472">Membrane</keyword>
<keyword evidence="7" id="KW-0479">Metal-binding</keyword>
<keyword evidence="12" id="KW-1278">Translocase</keyword>
<feature type="transmembrane region" description="Helical" evidence="23">
    <location>
        <begin position="1022"/>
        <end position="1041"/>
    </location>
</feature>
<keyword evidence="11" id="KW-0630">Potassium</keyword>
<protein>
    <recommendedName>
        <fullName evidence="19">P-type Na(+) transporter</fullName>
        <ecNumber evidence="19">7.2.2.3</ecNumber>
    </recommendedName>
</protein>
<dbReference type="Gene3D" id="3.40.50.1000">
    <property type="entry name" value="HAD superfamily/HAD-like"/>
    <property type="match status" value="1"/>
</dbReference>
<keyword evidence="3" id="KW-0813">Transport</keyword>
<evidence type="ECO:0000256" key="4">
    <source>
        <dbReference type="ARBA" id="ARBA00022475"/>
    </source>
</evidence>
<feature type="transmembrane region" description="Helical" evidence="23">
    <location>
        <begin position="846"/>
        <end position="863"/>
    </location>
</feature>
<dbReference type="NCBIfam" id="TIGR01523">
    <property type="entry name" value="ATPase-IID_K-Na"/>
    <property type="match status" value="1"/>
</dbReference>
<evidence type="ECO:0000256" key="14">
    <source>
        <dbReference type="ARBA" id="ARBA00023053"/>
    </source>
</evidence>
<evidence type="ECO:0000256" key="17">
    <source>
        <dbReference type="ARBA" id="ARBA00023201"/>
    </source>
</evidence>
<dbReference type="Gene3D" id="2.70.150.10">
    <property type="entry name" value="Calcium-transporting ATPase, cytoplasmic transduction domain A"/>
    <property type="match status" value="1"/>
</dbReference>
<evidence type="ECO:0000313" key="26">
    <source>
        <dbReference type="Proteomes" id="UP000000314"/>
    </source>
</evidence>
<feature type="domain" description="Cation-transporting P-type ATPase N-terminal" evidence="24">
    <location>
        <begin position="37"/>
        <end position="111"/>
    </location>
</feature>
<dbReference type="InParanoid" id="C4QX33"/>
<dbReference type="GO" id="GO:0005524">
    <property type="term" value="F:ATP binding"/>
    <property type="evidence" value="ECO:0007669"/>
    <property type="project" value="UniProtKB-KW"/>
</dbReference>
<keyword evidence="9" id="KW-0067">ATP-binding</keyword>
<dbReference type="InterPro" id="IPR001757">
    <property type="entry name" value="P_typ_ATPase"/>
</dbReference>
<feature type="transmembrane region" description="Helical" evidence="23">
    <location>
        <begin position="809"/>
        <end position="831"/>
    </location>
</feature>
<evidence type="ECO:0000256" key="20">
    <source>
        <dbReference type="ARBA" id="ARBA00048599"/>
    </source>
</evidence>
<dbReference type="SFLD" id="SFLDF00027">
    <property type="entry name" value="p-type_atpase"/>
    <property type="match status" value="1"/>
</dbReference>
<dbReference type="RefSeq" id="XP_002490087.1">
    <property type="nucleotide sequence ID" value="XM_002490042.1"/>
</dbReference>
<dbReference type="GO" id="GO:0016887">
    <property type="term" value="F:ATP hydrolysis activity"/>
    <property type="evidence" value="ECO:0007669"/>
    <property type="project" value="InterPro"/>
</dbReference>
<reference evidence="25 26" key="1">
    <citation type="journal article" date="2009" name="Nat. Biotechnol.">
        <title>Genome sequence of the recombinant protein production host Pichia pastoris.</title>
        <authorList>
            <person name="De Schutter K."/>
            <person name="Lin Y.C."/>
            <person name="Tiels P."/>
            <person name="Van Hecke A."/>
            <person name="Glinka S."/>
            <person name="Weber-Lehmann J."/>
            <person name="Rouze P."/>
            <person name="Van de Peer Y."/>
            <person name="Callewaert N."/>
        </authorList>
    </citation>
    <scope>NUCLEOTIDE SEQUENCE [LARGE SCALE GENOMIC DNA]</scope>
    <source>
        <strain evidence="26">GS115 / ATCC 20864</strain>
    </source>
</reference>
<keyword evidence="15" id="KW-0406">Ion transport</keyword>
<dbReference type="InterPro" id="IPR059000">
    <property type="entry name" value="ATPase_P-type_domA"/>
</dbReference>
<evidence type="ECO:0000256" key="16">
    <source>
        <dbReference type="ARBA" id="ARBA00023136"/>
    </source>
</evidence>
<dbReference type="SUPFAM" id="SSF81665">
    <property type="entry name" value="Calcium ATPase, transmembrane domain M"/>
    <property type="match status" value="1"/>
</dbReference>